<dbReference type="PROSITE" id="PS51257">
    <property type="entry name" value="PROKAR_LIPOPROTEIN"/>
    <property type="match status" value="1"/>
</dbReference>
<reference evidence="2 3" key="1">
    <citation type="submission" date="2017-03" db="EMBL/GenBank/DDBJ databases">
        <authorList>
            <person name="Afonso C.L."/>
            <person name="Miller P.J."/>
            <person name="Scott M.A."/>
            <person name="Spackman E."/>
            <person name="Goraichik I."/>
            <person name="Dimitrov K.M."/>
            <person name="Suarez D.L."/>
            <person name="Swayne D.E."/>
        </authorList>
    </citation>
    <scope>NUCLEOTIDE SEQUENCE [LARGE SCALE GENOMIC DNA]</scope>
    <source>
        <strain evidence="2 3">CECT 7680</strain>
    </source>
</reference>
<evidence type="ECO:0008006" key="4">
    <source>
        <dbReference type="Google" id="ProtNLM"/>
    </source>
</evidence>
<feature type="region of interest" description="Disordered" evidence="1">
    <location>
        <begin position="40"/>
        <end position="64"/>
    </location>
</feature>
<evidence type="ECO:0000313" key="3">
    <source>
        <dbReference type="Proteomes" id="UP000193409"/>
    </source>
</evidence>
<evidence type="ECO:0000256" key="1">
    <source>
        <dbReference type="SAM" id="MobiDB-lite"/>
    </source>
</evidence>
<sequence>MRAAAPIIALVALAACEPTIPDSGAGVGFNDYAAYQQERARREAELTGGTPLPSARAISSETPAQAGAPLSALNAQGQATVTPTAGTAAIRGAPVATSALSEAPVAPVTPGTAPAVAAAGTAAPAAPAAAPVQRLPETNSDGSPNVVAYALNTTNSVGQSLYPRDGSVSAERLQRNCAKYGTSDQAQAAFLKAGGPQKDRYDIDPDGDGFACYWNPAPFRAARGG</sequence>
<dbReference type="AlphaFoldDB" id="A0A1Y5TC73"/>
<evidence type="ECO:0000313" key="2">
    <source>
        <dbReference type="EMBL" id="SLN57120.1"/>
    </source>
</evidence>
<gene>
    <name evidence="2" type="ORF">PSA7680_02986</name>
</gene>
<organism evidence="2 3">
    <name type="scientific">Pseudoruegeria aquimaris</name>
    <dbReference type="NCBI Taxonomy" id="393663"/>
    <lineage>
        <taxon>Bacteria</taxon>
        <taxon>Pseudomonadati</taxon>
        <taxon>Pseudomonadota</taxon>
        <taxon>Alphaproteobacteria</taxon>
        <taxon>Rhodobacterales</taxon>
        <taxon>Roseobacteraceae</taxon>
        <taxon>Pseudoruegeria</taxon>
    </lineage>
</organism>
<dbReference type="RefSeq" id="WP_085869518.1">
    <property type="nucleotide sequence ID" value="NZ_FWFQ01000024.1"/>
</dbReference>
<keyword evidence="3" id="KW-1185">Reference proteome</keyword>
<dbReference type="OrthoDB" id="7951357at2"/>
<proteinExistence type="predicted"/>
<name>A0A1Y5TC73_9RHOB</name>
<dbReference type="Proteomes" id="UP000193409">
    <property type="component" value="Unassembled WGS sequence"/>
</dbReference>
<dbReference type="EMBL" id="FWFQ01000024">
    <property type="protein sequence ID" value="SLN57120.1"/>
    <property type="molecule type" value="Genomic_DNA"/>
</dbReference>
<protein>
    <recommendedName>
        <fullName evidence="4">Excalibur calcium-binding domain-containing protein</fullName>
    </recommendedName>
</protein>
<accession>A0A1Y5TC73</accession>